<evidence type="ECO:0008006" key="3">
    <source>
        <dbReference type="Google" id="ProtNLM"/>
    </source>
</evidence>
<gene>
    <name evidence="1" type="ORF">QO011_003647</name>
</gene>
<proteinExistence type="predicted"/>
<dbReference type="Proteomes" id="UP001242480">
    <property type="component" value="Unassembled WGS sequence"/>
</dbReference>
<dbReference type="EMBL" id="JAUSVX010000006">
    <property type="protein sequence ID" value="MDQ0470628.1"/>
    <property type="molecule type" value="Genomic_DNA"/>
</dbReference>
<reference evidence="1 2" key="1">
    <citation type="submission" date="2023-07" db="EMBL/GenBank/DDBJ databases">
        <title>Genomic Encyclopedia of Type Strains, Phase IV (KMG-IV): sequencing the most valuable type-strain genomes for metagenomic binning, comparative biology and taxonomic classification.</title>
        <authorList>
            <person name="Goeker M."/>
        </authorList>
    </citation>
    <scope>NUCLEOTIDE SEQUENCE [LARGE SCALE GENOMIC DNA]</scope>
    <source>
        <strain evidence="1 2">DSM 19619</strain>
    </source>
</reference>
<sequence>MTGGPRFHGECDVAAMVYAPGDAPDPLLQAFVRGLLGLGYDAVGVVQQRAPARSGFDGSVDLRLIPDDDRRPDREPAAACGTALQGIGVRLIEALKRQPDLVALNRWGSQEAAGAGLTDVLAEAIERDIPVVIAVPEALFPDWLATTQGLAVRLQPRRESLERWWRSLGRPPSGAGAAPTFCERFK</sequence>
<comment type="caution">
    <text evidence="1">The sequence shown here is derived from an EMBL/GenBank/DDBJ whole genome shotgun (WGS) entry which is preliminary data.</text>
</comment>
<accession>A0ABU0J8M9</accession>
<keyword evidence="2" id="KW-1185">Reference proteome</keyword>
<dbReference type="Pfam" id="PF10649">
    <property type="entry name" value="DUF2478"/>
    <property type="match status" value="1"/>
</dbReference>
<organism evidence="1 2">
    <name type="scientific">Labrys wisconsinensis</name>
    <dbReference type="NCBI Taxonomy" id="425677"/>
    <lineage>
        <taxon>Bacteria</taxon>
        <taxon>Pseudomonadati</taxon>
        <taxon>Pseudomonadota</taxon>
        <taxon>Alphaproteobacteria</taxon>
        <taxon>Hyphomicrobiales</taxon>
        <taxon>Xanthobacteraceae</taxon>
        <taxon>Labrys</taxon>
    </lineage>
</organism>
<protein>
    <recommendedName>
        <fullName evidence="3">DUF2478 domain-containing protein</fullName>
    </recommendedName>
</protein>
<dbReference type="RefSeq" id="WP_307274744.1">
    <property type="nucleotide sequence ID" value="NZ_JAUSVX010000006.1"/>
</dbReference>
<name>A0ABU0J8M9_9HYPH</name>
<evidence type="ECO:0000313" key="2">
    <source>
        <dbReference type="Proteomes" id="UP001242480"/>
    </source>
</evidence>
<dbReference type="InterPro" id="IPR018912">
    <property type="entry name" value="DUF2478"/>
</dbReference>
<evidence type="ECO:0000313" key="1">
    <source>
        <dbReference type="EMBL" id="MDQ0470628.1"/>
    </source>
</evidence>